<dbReference type="OrthoDB" id="439808at2759"/>
<reference evidence="3 4" key="1">
    <citation type="journal article" date="2014" name="Genome Biol. Evol.">
        <title>The genome of the myxosporean Thelohanellus kitauei shows adaptations to nutrient acquisition within its fish host.</title>
        <authorList>
            <person name="Yang Y."/>
            <person name="Xiong J."/>
            <person name="Zhou Z."/>
            <person name="Huo F."/>
            <person name="Miao W."/>
            <person name="Ran C."/>
            <person name="Liu Y."/>
            <person name="Zhang J."/>
            <person name="Feng J."/>
            <person name="Wang M."/>
            <person name="Wang M."/>
            <person name="Wang L."/>
            <person name="Yao B."/>
        </authorList>
    </citation>
    <scope>NUCLEOTIDE SEQUENCE [LARGE SCALE GENOMIC DNA]</scope>
    <source>
        <strain evidence="3">Wuqing</strain>
    </source>
</reference>
<dbReference type="PANTHER" id="PTHR23147">
    <property type="entry name" value="SERINE/ARGININE RICH SPLICING FACTOR"/>
    <property type="match status" value="1"/>
</dbReference>
<dbReference type="InterPro" id="IPR050907">
    <property type="entry name" value="SRSF"/>
</dbReference>
<dbReference type="PROSITE" id="PS50102">
    <property type="entry name" value="RRM"/>
    <property type="match status" value="1"/>
</dbReference>
<dbReference type="GO" id="GO:0003723">
    <property type="term" value="F:RNA binding"/>
    <property type="evidence" value="ECO:0007669"/>
    <property type="project" value="UniProtKB-UniRule"/>
</dbReference>
<dbReference type="Pfam" id="PF00076">
    <property type="entry name" value="RRM_1"/>
    <property type="match status" value="1"/>
</dbReference>
<dbReference type="AlphaFoldDB" id="A0A0C2MZJ6"/>
<comment type="caution">
    <text evidence="3">The sequence shown here is derived from an EMBL/GenBank/DDBJ whole genome shotgun (WGS) entry which is preliminary data.</text>
</comment>
<dbReference type="SUPFAM" id="SSF54928">
    <property type="entry name" value="RNA-binding domain, RBD"/>
    <property type="match status" value="1"/>
</dbReference>
<accession>A0A0C2MZJ6</accession>
<dbReference type="InterPro" id="IPR000504">
    <property type="entry name" value="RRM_dom"/>
</dbReference>
<evidence type="ECO:0000259" key="2">
    <source>
        <dbReference type="PROSITE" id="PS50102"/>
    </source>
</evidence>
<evidence type="ECO:0000256" key="1">
    <source>
        <dbReference type="PROSITE-ProRule" id="PRU00176"/>
    </source>
</evidence>
<gene>
    <name evidence="3" type="ORF">RF11_03183</name>
</gene>
<name>A0A0C2MZJ6_THEKT</name>
<feature type="domain" description="RRM" evidence="2">
    <location>
        <begin position="10"/>
        <end position="95"/>
    </location>
</feature>
<organism evidence="3 4">
    <name type="scientific">Thelohanellus kitauei</name>
    <name type="common">Myxosporean</name>
    <dbReference type="NCBI Taxonomy" id="669202"/>
    <lineage>
        <taxon>Eukaryota</taxon>
        <taxon>Metazoa</taxon>
        <taxon>Cnidaria</taxon>
        <taxon>Myxozoa</taxon>
        <taxon>Myxosporea</taxon>
        <taxon>Bivalvulida</taxon>
        <taxon>Platysporina</taxon>
        <taxon>Myxobolidae</taxon>
        <taxon>Thelohanellus</taxon>
    </lineage>
</organism>
<keyword evidence="1" id="KW-0694">RNA-binding</keyword>
<evidence type="ECO:0000313" key="4">
    <source>
        <dbReference type="Proteomes" id="UP000031668"/>
    </source>
</evidence>
<protein>
    <submittedName>
        <fullName evidence="3">Serine/arginine-rich splicing factor 10</fullName>
    </submittedName>
</protein>
<keyword evidence="4" id="KW-1185">Reference proteome</keyword>
<dbReference type="Proteomes" id="UP000031668">
    <property type="component" value="Unassembled WGS sequence"/>
</dbReference>
<dbReference type="SMART" id="SM00360">
    <property type="entry name" value="RRM"/>
    <property type="match status" value="1"/>
</dbReference>
<dbReference type="Gene3D" id="3.30.70.330">
    <property type="match status" value="1"/>
</dbReference>
<dbReference type="EMBL" id="JWZT01003320">
    <property type="protein sequence ID" value="KII67052.1"/>
    <property type="molecule type" value="Genomic_DNA"/>
</dbReference>
<dbReference type="InterPro" id="IPR012677">
    <property type="entry name" value="Nucleotide-bd_a/b_plait_sf"/>
</dbReference>
<proteinExistence type="predicted"/>
<sequence length="101" mass="12003">MAGEEPISSQSLFIRNVENSIRSSDLRRIFEKYGPVRDIYIPLDYYTREQRGFAYVQLFIPLQRFEDPRDAEDALRAEDGIELHGRRIKIEFARGDRKCKY</sequence>
<dbReference type="InterPro" id="IPR035979">
    <property type="entry name" value="RBD_domain_sf"/>
</dbReference>
<evidence type="ECO:0000313" key="3">
    <source>
        <dbReference type="EMBL" id="KII67052.1"/>
    </source>
</evidence>